<feature type="region of interest" description="Disordered" evidence="1">
    <location>
        <begin position="1989"/>
        <end position="2029"/>
    </location>
</feature>
<organism evidence="2 3">
    <name type="scientific">Lentinula aff. detonsa</name>
    <dbReference type="NCBI Taxonomy" id="2804958"/>
    <lineage>
        <taxon>Eukaryota</taxon>
        <taxon>Fungi</taxon>
        <taxon>Dikarya</taxon>
        <taxon>Basidiomycota</taxon>
        <taxon>Agaricomycotina</taxon>
        <taxon>Agaricomycetes</taxon>
        <taxon>Agaricomycetidae</taxon>
        <taxon>Agaricales</taxon>
        <taxon>Marasmiineae</taxon>
        <taxon>Omphalotaceae</taxon>
        <taxon>Lentinula</taxon>
    </lineage>
</organism>
<name>A0AA38KZT6_9AGAR</name>
<evidence type="ECO:0000256" key="1">
    <source>
        <dbReference type="SAM" id="MobiDB-lite"/>
    </source>
</evidence>
<feature type="compositionally biased region" description="Basic residues" evidence="1">
    <location>
        <begin position="165"/>
        <end position="174"/>
    </location>
</feature>
<gene>
    <name evidence="2" type="ORF">GGU10DRAFT_386747</name>
</gene>
<feature type="region of interest" description="Disordered" evidence="1">
    <location>
        <begin position="497"/>
        <end position="572"/>
    </location>
</feature>
<accession>A0AA38KZT6</accession>
<proteinExistence type="predicted"/>
<reference evidence="2" key="1">
    <citation type="submission" date="2022-08" db="EMBL/GenBank/DDBJ databases">
        <authorList>
            <consortium name="DOE Joint Genome Institute"/>
            <person name="Min B."/>
            <person name="Riley R."/>
            <person name="Sierra-Patev S."/>
            <person name="Naranjo-Ortiz M."/>
            <person name="Looney B."/>
            <person name="Konkel Z."/>
            <person name="Slot J.C."/>
            <person name="Sakamoto Y."/>
            <person name="Steenwyk J.L."/>
            <person name="Rokas A."/>
            <person name="Carro J."/>
            <person name="Camarero S."/>
            <person name="Ferreira P."/>
            <person name="Molpeceres G."/>
            <person name="Ruiz-Duenas F.J."/>
            <person name="Serrano A."/>
            <person name="Henrissat B."/>
            <person name="Drula E."/>
            <person name="Hughes K.W."/>
            <person name="Mata J.L."/>
            <person name="Ishikawa N.K."/>
            <person name="Vargas-Isla R."/>
            <person name="Ushijima S."/>
            <person name="Smith C.A."/>
            <person name="Ahrendt S."/>
            <person name="Andreopoulos W."/>
            <person name="He G."/>
            <person name="Labutti K."/>
            <person name="Lipzen A."/>
            <person name="Ng V."/>
            <person name="Sandor L."/>
            <person name="Barry K."/>
            <person name="Martinez A.T."/>
            <person name="Xiao Y."/>
            <person name="Gibbons J.G."/>
            <person name="Terashima K."/>
            <person name="Hibbett D.S."/>
            <person name="Grigoriev I.V."/>
        </authorList>
    </citation>
    <scope>NUCLEOTIDE SEQUENCE</scope>
    <source>
        <strain evidence="2">TFB10291</strain>
    </source>
</reference>
<feature type="region of interest" description="Disordered" evidence="1">
    <location>
        <begin position="671"/>
        <end position="706"/>
    </location>
</feature>
<evidence type="ECO:0000313" key="3">
    <source>
        <dbReference type="Proteomes" id="UP001163798"/>
    </source>
</evidence>
<feature type="compositionally biased region" description="Basic residues" evidence="1">
    <location>
        <begin position="636"/>
        <end position="645"/>
    </location>
</feature>
<evidence type="ECO:0000313" key="2">
    <source>
        <dbReference type="EMBL" id="KAJ3786308.1"/>
    </source>
</evidence>
<comment type="caution">
    <text evidence="2">The sequence shown here is derived from an EMBL/GenBank/DDBJ whole genome shotgun (WGS) entry which is preliminary data.</text>
</comment>
<feature type="compositionally biased region" description="Polar residues" evidence="1">
    <location>
        <begin position="124"/>
        <end position="133"/>
    </location>
</feature>
<feature type="region of interest" description="Disordered" evidence="1">
    <location>
        <begin position="27"/>
        <end position="254"/>
    </location>
</feature>
<feature type="compositionally biased region" description="Low complexity" evidence="1">
    <location>
        <begin position="497"/>
        <end position="514"/>
    </location>
</feature>
<feature type="compositionally biased region" description="Polar residues" evidence="1">
    <location>
        <begin position="2000"/>
        <end position="2010"/>
    </location>
</feature>
<feature type="region of interest" description="Disordered" evidence="1">
    <location>
        <begin position="726"/>
        <end position="774"/>
    </location>
</feature>
<feature type="region of interest" description="Disordered" evidence="1">
    <location>
        <begin position="271"/>
        <end position="291"/>
    </location>
</feature>
<feature type="compositionally biased region" description="Polar residues" evidence="1">
    <location>
        <begin position="175"/>
        <end position="196"/>
    </location>
</feature>
<feature type="region of interest" description="Disordered" evidence="1">
    <location>
        <begin position="1372"/>
        <end position="1399"/>
    </location>
</feature>
<protein>
    <submittedName>
        <fullName evidence="2">Uncharacterized protein</fullName>
    </submittedName>
</protein>
<keyword evidence="3" id="KW-1185">Reference proteome</keyword>
<feature type="compositionally biased region" description="Basic residues" evidence="1">
    <location>
        <begin position="100"/>
        <end position="113"/>
    </location>
</feature>
<sequence>MDLAVGNGASGLQAEKAVVVPQEVVMLSRDVGMKPAPQKRGRKPKNTNLKDKPQRKMRASDAFTVLQDTVDVASGTAASDQAGASGGPPQTESLPGNVGPKKRGRKPKGRTVYKSKISDPPPISQSAVAQENSRAVDAEEASSSGTFEVPPKANISSGDDGMKSTPKKRGRKPKQSTADQLLNQATISNPPLLQSPQEKHTFSFEAMDIALDTGTSFSDDKGEPAPKKRGRKPKANTTNKPPKQDKTSDLYTASQSVNLKDERVCVSKDAIKQSQEQHPPENGRTRLPTPGHPIWKPIPVSLPSCGIASSIAPNVNPRPRQWCSSKEELLTILPELGNTKLVDNCPAPVILVEGCGGMSISDSKLSNDRRTVINLCVERDFACVVSDLIETASSSSQLAVAETRPTAVPVAESQSVNTVQHSEFRKGDFDLPQKPNHYDFTHPRLSLPPETAIASEEYEAIQKLRLEHSSLTRISTPRNEIEREKIVLSLRDNHGETLSISTSTDSETSSLASAMTRHAQVGHTKESTPPPAELTKTTTGFSQAPVQSAPVDNSIHPQHEHQSSSSGQINNPLALAPNLAGIDKSAQSAFLESSLEIKGECGSTRPPLGAPERLTPGDQKNNKAVMISSMGDSAGRKRKKSHKPAKGSVTLAKSAEKISISSRAVTRAQKKAEAKEQISGPALRSRSQLLNRKGLETRHRPPSPGPVELKIKLKIVIPPTTRRSTLHFDHSLSPLTPLSDDISPARHENNQPAVGSEKMDDSLPYSSRASPIEDSSPIKNWENVYMDTRKTVQKEVKSFPVASPPIPSTQDNLSVRGWNDTLYNHTDVLKKLKFTKKKTMPQNDSSSEATKVVDSTSALSFTKEQIPRTNTVGGSQRIRIKTVVPLEPGEIRESHPMSSAQATTAMPPTQPRWALNQSLIMQEHPQWLAALRGRRDPDVTAYNPAPIRLESGPYTPYFIPGSPFFNRSANNAYATPSSSSVSLSLSASPFSIHTSSSTPFTSPASGYSGSLSSDLSHYMSPNRVANMHHAFTTPDLSKSVNASHDSYTSLADPTKELSTLIWSSSLFPCPDRNVPANALPLNKTLPHESLMTEKPFGVLREESSTSKAVGTHFVPTAPNFLSPPNTVVEQCSGVTVTKKIVPEELNTSICPSPTSLVPINPTAATISLSSSVAFPPKCKRSQKRKLPEMAKPSALPTAKRFCVKEEENSHPVRIASTHPVLFPLDQSSPVTTSTFAELCPAVAQTGLDTLNRPSSPSPSPASMNPSFTALSSNVAFPPKYSRGQKRKAPLIEKPGVLPARKRFYVPEGAGSSPNTVCSTLPVPSNPSLTSAMPSPNTAETARSLLEELDISIQPSAGSLIPMVSTFALTGSSSPSVAFPPKSRRGRRREMEESAAKRFRASGDPFDTRVPIEVPPEIRVLVEAYTQNTPILFITSRDAMLAYCGESVGKNLSSEFQYTYLGFFKVLFVQEERVFRPSSGSAAGILVSPDYAFGRIQWKFGLEWINAGEESLGLPAHLNLDRPWWRDAMDWQNPLNVSTNQGPPSENSMMDVPASLVPTRSSSMPDIPIDILEKNEYKEESSARFLHWRQADAGDVSQLKPLCPSIVSLALLANNVSTTVTIGDIGSPRGWYCNSCGKLNRQRYFRRRKCDSSFCKDTILTACKPHRLDNIRFVGQQNPLMFPLNTMPEYIDPLVSEWDDGMRTMTYHVWNDRIVECVLDDVQIRLADSSSVSPLHLEAVDFCSRGTKQEVIEMEIPNSYQDRILHLAENSNMPQMAQEMKEVAIKRKVVAKHIFTCNDPRLQEEQNQLLDSIQQSVILQRTSLSITPYFSYVAGTVSESSFLPEFIDAEVMPAPWEDVPPCINQARSLLQHIGSTYGMSHTSSIDQLVVLGWTVTGKKKGEHCLHAKEQSVAIMALGHELGIRIVPKSGFPAIAFRMKKSSVIHEDAKEQSSNLPIVAEGIMATSDFSFMNVDPSTYVTAVQDNASANGSSVTELHANPDKSNGLMNGSSGPRREDGIMAESSSEPSIAATRTEQIDSIIPSEYSLIQDASANGSSVMSIQQSIGMTPPMCPEASFESLIRMESPNPVVRYGEEILYDGENDFKSTWLKEVVDDLNGIDEHPPEHSPKSTDVTVKKKVSEKEDMHFILVHGDVLVLSGDDFDYSIERKGMGLLIMGSM</sequence>
<dbReference type="EMBL" id="MU793317">
    <property type="protein sequence ID" value="KAJ3786308.1"/>
    <property type="molecule type" value="Genomic_DNA"/>
</dbReference>
<feature type="region of interest" description="Disordered" evidence="1">
    <location>
        <begin position="630"/>
        <end position="654"/>
    </location>
</feature>
<feature type="region of interest" description="Disordered" evidence="1">
    <location>
        <begin position="601"/>
        <end position="620"/>
    </location>
</feature>
<feature type="compositionally biased region" description="Polar residues" evidence="1">
    <location>
        <begin position="535"/>
        <end position="546"/>
    </location>
</feature>
<dbReference type="Proteomes" id="UP001163798">
    <property type="component" value="Unassembled WGS sequence"/>
</dbReference>